<evidence type="ECO:0000313" key="3">
    <source>
        <dbReference type="EMBL" id="VFT93383.1"/>
    </source>
</evidence>
<proteinExistence type="predicted"/>
<evidence type="ECO:0000313" key="4">
    <source>
        <dbReference type="Proteomes" id="UP000332933"/>
    </source>
</evidence>
<dbReference type="Proteomes" id="UP000332933">
    <property type="component" value="Unassembled WGS sequence"/>
</dbReference>
<feature type="compositionally biased region" description="Basic residues" evidence="1">
    <location>
        <begin position="1"/>
        <end position="21"/>
    </location>
</feature>
<reference evidence="2" key="2">
    <citation type="submission" date="2019-06" db="EMBL/GenBank/DDBJ databases">
        <title>Genomics analysis of Aphanomyces spp. identifies a new class of oomycete effector associated with host adaptation.</title>
        <authorList>
            <person name="Gaulin E."/>
        </authorList>
    </citation>
    <scope>NUCLEOTIDE SEQUENCE</scope>
    <source>
        <strain evidence="2">CBS 578.67</strain>
    </source>
</reference>
<evidence type="ECO:0000256" key="1">
    <source>
        <dbReference type="SAM" id="MobiDB-lite"/>
    </source>
</evidence>
<dbReference type="OrthoDB" id="69694at2759"/>
<keyword evidence="4" id="KW-1185">Reference proteome</keyword>
<evidence type="ECO:0000313" key="2">
    <source>
        <dbReference type="EMBL" id="KAF0692301.1"/>
    </source>
</evidence>
<dbReference type="EMBL" id="VJMH01005904">
    <property type="protein sequence ID" value="KAF0692301.1"/>
    <property type="molecule type" value="Genomic_DNA"/>
</dbReference>
<gene>
    <name evidence="3" type="primary">Aste57867_16612</name>
    <name evidence="2" type="ORF">As57867_016555</name>
    <name evidence="3" type="ORF">ASTE57867_16612</name>
</gene>
<accession>A0A485L6U1</accession>
<reference evidence="3 4" key="1">
    <citation type="submission" date="2019-03" db="EMBL/GenBank/DDBJ databases">
        <authorList>
            <person name="Gaulin E."/>
            <person name="Dumas B."/>
        </authorList>
    </citation>
    <scope>NUCLEOTIDE SEQUENCE [LARGE SCALE GENOMIC DNA]</scope>
    <source>
        <strain evidence="3">CBS 568.67</strain>
    </source>
</reference>
<dbReference type="AlphaFoldDB" id="A0A485L6U1"/>
<organism evidence="3 4">
    <name type="scientific">Aphanomyces stellatus</name>
    <dbReference type="NCBI Taxonomy" id="120398"/>
    <lineage>
        <taxon>Eukaryota</taxon>
        <taxon>Sar</taxon>
        <taxon>Stramenopiles</taxon>
        <taxon>Oomycota</taxon>
        <taxon>Saprolegniomycetes</taxon>
        <taxon>Saprolegniales</taxon>
        <taxon>Verrucalvaceae</taxon>
        <taxon>Aphanomyces</taxon>
    </lineage>
</organism>
<feature type="region of interest" description="Disordered" evidence="1">
    <location>
        <begin position="1"/>
        <end position="32"/>
    </location>
</feature>
<sequence length="247" mass="28481">MEARRAKRRARSMLSQRKYRANQKASNSQLEADVQSLEMSNLRLEARRSVLHDRQGVSDCMEAVREFGRLFERGYNPASKDWRHTQRQEAFVRDSFVSPTLHFRGKGGAAFLLEMWTTLTTSFGSVYHVVQDVEMVSVDDASDRIQLRTAAYYRLQMNAKTVERLFPHLLDRADLMEKLVGKTMNLDGHILLEFDATTHRVTRLEFESNIVAVLVAQFQSIEDTVEALQGELATDNFLVLLQQFTFE</sequence>
<protein>
    <submittedName>
        <fullName evidence="3">Aste57867_16612 protein</fullName>
    </submittedName>
</protein>
<name>A0A485L6U1_9STRA</name>
<dbReference type="EMBL" id="CAADRA010005925">
    <property type="protein sequence ID" value="VFT93383.1"/>
    <property type="molecule type" value="Genomic_DNA"/>
</dbReference>